<evidence type="ECO:0000256" key="1">
    <source>
        <dbReference type="ARBA" id="ARBA00022723"/>
    </source>
</evidence>
<dbReference type="Pfam" id="PF08797">
    <property type="entry name" value="HIRAN"/>
    <property type="match status" value="1"/>
</dbReference>
<dbReference type="EMBL" id="CP062789">
    <property type="protein sequence ID" value="QOK24007.1"/>
    <property type="molecule type" value="Genomic_DNA"/>
</dbReference>
<dbReference type="GO" id="GO:0016818">
    <property type="term" value="F:hydrolase activity, acting on acid anhydrides, in phosphorus-containing anhydrides"/>
    <property type="evidence" value="ECO:0007669"/>
    <property type="project" value="InterPro"/>
</dbReference>
<reference evidence="4 5" key="1">
    <citation type="submission" date="2020-10" db="EMBL/GenBank/DDBJ databases">
        <title>Janibacter indicus TT2 genome sequence.</title>
        <authorList>
            <person name="Lee K."/>
            <person name="Ganzorig M."/>
        </authorList>
    </citation>
    <scope>NUCLEOTIDE SEQUENCE [LARGE SCALE GENOMIC DNA]</scope>
    <source>
        <strain evidence="4 5">TT2</strain>
    </source>
</reference>
<evidence type="ECO:0000259" key="3">
    <source>
        <dbReference type="Pfam" id="PF08797"/>
    </source>
</evidence>
<dbReference type="GO" id="GO:0003676">
    <property type="term" value="F:nucleic acid binding"/>
    <property type="evidence" value="ECO:0007669"/>
    <property type="project" value="InterPro"/>
</dbReference>
<dbReference type="RefSeq" id="WP_192911881.1">
    <property type="nucleotide sequence ID" value="NZ_CP062789.1"/>
</dbReference>
<dbReference type="InterPro" id="IPR014905">
    <property type="entry name" value="HIRAN"/>
</dbReference>
<dbReference type="GO" id="GO:0008270">
    <property type="term" value="F:zinc ion binding"/>
    <property type="evidence" value="ECO:0007669"/>
    <property type="project" value="InterPro"/>
</dbReference>
<organism evidence="4 5">
    <name type="scientific">Janibacter indicus</name>
    <dbReference type="NCBI Taxonomy" id="857417"/>
    <lineage>
        <taxon>Bacteria</taxon>
        <taxon>Bacillati</taxon>
        <taxon>Actinomycetota</taxon>
        <taxon>Actinomycetes</taxon>
        <taxon>Micrococcales</taxon>
        <taxon>Intrasporangiaceae</taxon>
        <taxon>Janibacter</taxon>
    </lineage>
</organism>
<evidence type="ECO:0000256" key="2">
    <source>
        <dbReference type="ARBA" id="ARBA00022801"/>
    </source>
</evidence>
<protein>
    <submittedName>
        <fullName evidence="4">HIRAN domain-containing protein</fullName>
    </submittedName>
</protein>
<proteinExistence type="predicted"/>
<dbReference type="Gene3D" id="3.30.70.2330">
    <property type="match status" value="1"/>
</dbReference>
<dbReference type="AlphaFoldDB" id="A0A7L9J484"/>
<accession>A0A7L9J484</accession>
<gene>
    <name evidence="4" type="ORF">IGS73_06445</name>
</gene>
<evidence type="ECO:0000313" key="4">
    <source>
        <dbReference type="EMBL" id="QOK24007.1"/>
    </source>
</evidence>
<feature type="domain" description="HIRAN" evidence="3">
    <location>
        <begin position="8"/>
        <end position="74"/>
    </location>
</feature>
<name>A0A7L9J484_9MICO</name>
<keyword evidence="1" id="KW-0479">Metal-binding</keyword>
<dbReference type="Proteomes" id="UP000593998">
    <property type="component" value="Chromosome"/>
</dbReference>
<sequence>MTPLQISGSLQRLIVGGEYYPDAYRKVRDGREYGVALDAEPSNRHDPNAVACFLEGQLCGYLARDTAEWFQPLALVARQRGQYLWTLGRGERLQGEKVVRLTALPDEREMKMILGLPVPPLPARGKLKRLGESEAVIERVLGRQERVLVPVVLTTEATPSGKYAGQSMIRATLDGQTLGLIPAQYRDECPDLFVLVEQTPRAAEADVRRYDGRPWIRVTVTPTL</sequence>
<keyword evidence="2" id="KW-0378">Hydrolase</keyword>
<evidence type="ECO:0000313" key="5">
    <source>
        <dbReference type="Proteomes" id="UP000593998"/>
    </source>
</evidence>